<sequence>MEGNKISLRALDPDDDRGLKTMADSHQPINFEEALKPFYQRASEAEERLLKLEAALASKKDAGNEEHLKTISNFQSKAENDNAEAEKLATEFEKLKYVKQADAGEGEHLKTIRDLQSELEDAKAEALSERKKAEELAAENEKHKYRIKHLIRALEEADQKLGSRSGKSPNNNIPPSLVTWIHTSNTDGLFSLITVWAFKYKAITANIIPLSSDEFLNCIVIGITPMNKREDFNQGVYINRIKDHNSEATAPKIHKLGHELR</sequence>
<evidence type="ECO:0000313" key="3">
    <source>
        <dbReference type="Proteomes" id="UP000236630"/>
    </source>
</evidence>
<protein>
    <submittedName>
        <fullName evidence="2">Uncharacterized protein</fullName>
    </submittedName>
</protein>
<dbReference type="Proteomes" id="UP000236630">
    <property type="component" value="Unassembled WGS sequence"/>
</dbReference>
<feature type="coiled-coil region" evidence="1">
    <location>
        <begin position="42"/>
        <end position="160"/>
    </location>
</feature>
<evidence type="ECO:0000256" key="1">
    <source>
        <dbReference type="SAM" id="Coils"/>
    </source>
</evidence>
<reference evidence="2 3" key="1">
    <citation type="journal article" date="2017" name="Front. Genet.">
        <title>Draft sequencing of the heterozygous diploid genome of Satsuma (Citrus unshiu Marc.) using a hybrid assembly approach.</title>
        <authorList>
            <person name="Shimizu T."/>
            <person name="Tanizawa Y."/>
            <person name="Mochizuki T."/>
            <person name="Nagasaki H."/>
            <person name="Yoshioka T."/>
            <person name="Toyoda A."/>
            <person name="Fujiyama A."/>
            <person name="Kaminuma E."/>
            <person name="Nakamura Y."/>
        </authorList>
    </citation>
    <scope>NUCLEOTIDE SEQUENCE [LARGE SCALE GENOMIC DNA]</scope>
    <source>
        <strain evidence="3">cv. Miyagawa wase</strain>
    </source>
</reference>
<proteinExistence type="predicted"/>
<name>A0A2H5Q9U9_CITUN</name>
<keyword evidence="3" id="KW-1185">Reference proteome</keyword>
<dbReference type="PANTHER" id="PTHR38377">
    <property type="entry name" value="THREONINE-TRNA LIGASE 2"/>
    <property type="match status" value="1"/>
</dbReference>
<dbReference type="EMBL" id="BDQV01000268">
    <property type="protein sequence ID" value="GAY61417.1"/>
    <property type="molecule type" value="Genomic_DNA"/>
</dbReference>
<comment type="caution">
    <text evidence="2">The sequence shown here is derived from an EMBL/GenBank/DDBJ whole genome shotgun (WGS) entry which is preliminary data.</text>
</comment>
<gene>
    <name evidence="2" type="ORF">CUMW_209800</name>
</gene>
<keyword evidence="1" id="KW-0175">Coiled coil</keyword>
<dbReference type="PANTHER" id="PTHR38377:SF1">
    <property type="entry name" value="THREONINE-TRNA LIGASE 2"/>
    <property type="match status" value="1"/>
</dbReference>
<dbReference type="AlphaFoldDB" id="A0A2H5Q9U9"/>
<evidence type="ECO:0000313" key="2">
    <source>
        <dbReference type="EMBL" id="GAY61417.1"/>
    </source>
</evidence>
<accession>A0A2H5Q9U9</accession>
<organism evidence="2 3">
    <name type="scientific">Citrus unshiu</name>
    <name type="common">Satsuma mandarin</name>
    <name type="synonym">Citrus nobilis var. unshiu</name>
    <dbReference type="NCBI Taxonomy" id="55188"/>
    <lineage>
        <taxon>Eukaryota</taxon>
        <taxon>Viridiplantae</taxon>
        <taxon>Streptophyta</taxon>
        <taxon>Embryophyta</taxon>
        <taxon>Tracheophyta</taxon>
        <taxon>Spermatophyta</taxon>
        <taxon>Magnoliopsida</taxon>
        <taxon>eudicotyledons</taxon>
        <taxon>Gunneridae</taxon>
        <taxon>Pentapetalae</taxon>
        <taxon>rosids</taxon>
        <taxon>malvids</taxon>
        <taxon>Sapindales</taxon>
        <taxon>Rutaceae</taxon>
        <taxon>Aurantioideae</taxon>
        <taxon>Citrus</taxon>
    </lineage>
</organism>